<sequence>MFGKNIGLIDRAARAVLGLALIIWALLGGPLWAWIGVLPLATAAVSFCPAYALLGLRTCPRPKS</sequence>
<name>A0A2N3PX40_9PROT</name>
<keyword evidence="1" id="KW-1133">Transmembrane helix</keyword>
<dbReference type="EMBL" id="PIUM01000007">
    <property type="protein sequence ID" value="PKU24972.1"/>
    <property type="molecule type" value="Genomic_DNA"/>
</dbReference>
<dbReference type="Pfam" id="PF11127">
    <property type="entry name" value="YgaP-like_TM"/>
    <property type="match status" value="1"/>
</dbReference>
<evidence type="ECO:0000313" key="4">
    <source>
        <dbReference type="Proteomes" id="UP000233293"/>
    </source>
</evidence>
<reference evidence="4" key="1">
    <citation type="submission" date="2017-12" db="EMBL/GenBank/DDBJ databases">
        <title>Draft genome sequence of Telmatospirillum siberiense 26-4b1T, an acidotolerant peatland alphaproteobacterium potentially involved in sulfur cycling.</title>
        <authorList>
            <person name="Hausmann B."/>
            <person name="Pjevac P."/>
            <person name="Schreck K."/>
            <person name="Herbold C.W."/>
            <person name="Daims H."/>
            <person name="Wagner M."/>
            <person name="Pester M."/>
            <person name="Loy A."/>
        </authorList>
    </citation>
    <scope>NUCLEOTIDE SEQUENCE [LARGE SCALE GENOMIC DNA]</scope>
    <source>
        <strain evidence="4">26-4b1</strain>
    </source>
</reference>
<evidence type="ECO:0000259" key="2">
    <source>
        <dbReference type="Pfam" id="PF11127"/>
    </source>
</evidence>
<dbReference type="OrthoDB" id="9804804at2"/>
<evidence type="ECO:0000313" key="3">
    <source>
        <dbReference type="EMBL" id="PKU24972.1"/>
    </source>
</evidence>
<feature type="transmembrane region" description="Helical" evidence="1">
    <location>
        <begin position="12"/>
        <end position="27"/>
    </location>
</feature>
<feature type="transmembrane region" description="Helical" evidence="1">
    <location>
        <begin position="33"/>
        <end position="54"/>
    </location>
</feature>
<proteinExistence type="predicted"/>
<dbReference type="RefSeq" id="WP_101250231.1">
    <property type="nucleotide sequence ID" value="NZ_PIUM01000007.1"/>
</dbReference>
<evidence type="ECO:0000256" key="1">
    <source>
        <dbReference type="SAM" id="Phobius"/>
    </source>
</evidence>
<dbReference type="AlphaFoldDB" id="A0A2N3PX40"/>
<gene>
    <name evidence="3" type="ORF">CWS72_08880</name>
</gene>
<protein>
    <submittedName>
        <fullName evidence="3">DUF2892 domain-containing protein</fullName>
    </submittedName>
</protein>
<keyword evidence="1" id="KW-0812">Transmembrane</keyword>
<keyword evidence="4" id="KW-1185">Reference proteome</keyword>
<dbReference type="Proteomes" id="UP000233293">
    <property type="component" value="Unassembled WGS sequence"/>
</dbReference>
<comment type="caution">
    <text evidence="3">The sequence shown here is derived from an EMBL/GenBank/DDBJ whole genome shotgun (WGS) entry which is preliminary data.</text>
</comment>
<accession>A0A2N3PX40</accession>
<keyword evidence="1" id="KW-0472">Membrane</keyword>
<dbReference type="InterPro" id="IPR021309">
    <property type="entry name" value="YgaP-like_TM"/>
</dbReference>
<feature type="domain" description="Inner membrane protein YgaP-like transmembrane" evidence="2">
    <location>
        <begin position="4"/>
        <end position="61"/>
    </location>
</feature>
<organism evidence="3 4">
    <name type="scientific">Telmatospirillum siberiense</name>
    <dbReference type="NCBI Taxonomy" id="382514"/>
    <lineage>
        <taxon>Bacteria</taxon>
        <taxon>Pseudomonadati</taxon>
        <taxon>Pseudomonadota</taxon>
        <taxon>Alphaproteobacteria</taxon>
        <taxon>Rhodospirillales</taxon>
        <taxon>Rhodospirillaceae</taxon>
        <taxon>Telmatospirillum</taxon>
    </lineage>
</organism>